<dbReference type="Proteomes" id="UP000514752">
    <property type="component" value="Chromosome"/>
</dbReference>
<gene>
    <name evidence="4" type="ORF">H3L94_10495</name>
</gene>
<dbReference type="NCBIfam" id="TIGR02532">
    <property type="entry name" value="IV_pilin_GFxxxE"/>
    <property type="match status" value="1"/>
</dbReference>
<comment type="subunit">
    <text evidence="1">The pili are polar flexible filaments of about 5.4 nanometers diameter and 2.5 micrometers average length; they consist of only a single polypeptide chain arranged in a helical configuration of five subunits per turn in the assembled pilus.</text>
</comment>
<accession>A0A7D7SJR2</accession>
<dbReference type="PANTHER" id="PTHR30093">
    <property type="entry name" value="GENERAL SECRETION PATHWAY PROTEIN G"/>
    <property type="match status" value="1"/>
</dbReference>
<organism evidence="4 5">
    <name type="scientific">Neisseria shayeganii</name>
    <dbReference type="NCBI Taxonomy" id="607712"/>
    <lineage>
        <taxon>Bacteria</taxon>
        <taxon>Pseudomonadati</taxon>
        <taxon>Pseudomonadota</taxon>
        <taxon>Betaproteobacteria</taxon>
        <taxon>Neisseriales</taxon>
        <taxon>Neisseriaceae</taxon>
        <taxon>Neisseria</taxon>
    </lineage>
</organism>
<dbReference type="AlphaFoldDB" id="A0A7D7SJR2"/>
<evidence type="ECO:0000313" key="4">
    <source>
        <dbReference type="EMBL" id="QMT41667.1"/>
    </source>
</evidence>
<dbReference type="Pfam" id="PF16732">
    <property type="entry name" value="ComP_DUS"/>
    <property type="match status" value="1"/>
</dbReference>
<dbReference type="InterPro" id="IPR000983">
    <property type="entry name" value="Bac_GSPG_pilin"/>
</dbReference>
<dbReference type="Pfam" id="PF07963">
    <property type="entry name" value="N_methyl"/>
    <property type="match status" value="1"/>
</dbReference>
<reference evidence="4 5" key="1">
    <citation type="submission" date="2020-07" db="EMBL/GenBank/DDBJ databases">
        <title>Genomic diversity of species in the Neisseriaceae family.</title>
        <authorList>
            <person name="Vincent A.T."/>
            <person name="Bernet E."/>
            <person name="Veyrier F.J."/>
        </authorList>
    </citation>
    <scope>NUCLEOTIDE SEQUENCE [LARGE SCALE GENOMIC DNA]</scope>
    <source>
        <strain evidence="4 5">DSM 22244</strain>
    </source>
</reference>
<dbReference type="EMBL" id="CP059567">
    <property type="protein sequence ID" value="QMT41667.1"/>
    <property type="molecule type" value="Genomic_DNA"/>
</dbReference>
<keyword evidence="3" id="KW-0472">Membrane</keyword>
<dbReference type="GO" id="GO:0043683">
    <property type="term" value="P:type IV pilus assembly"/>
    <property type="evidence" value="ECO:0007669"/>
    <property type="project" value="InterPro"/>
</dbReference>
<evidence type="ECO:0000313" key="5">
    <source>
        <dbReference type="Proteomes" id="UP000514752"/>
    </source>
</evidence>
<protein>
    <submittedName>
        <fullName evidence="4">Prepilin-type N-terminal cleavage/methylation domain-containing protein</fullName>
    </submittedName>
</protein>
<keyword evidence="2" id="KW-0488">Methylation</keyword>
<evidence type="ECO:0000256" key="1">
    <source>
        <dbReference type="ARBA" id="ARBA00011156"/>
    </source>
</evidence>
<dbReference type="PROSITE" id="PS00409">
    <property type="entry name" value="PROKAR_NTER_METHYL"/>
    <property type="match status" value="1"/>
</dbReference>
<name>A0A7D7SJR2_9NEIS</name>
<dbReference type="GO" id="GO:0015628">
    <property type="term" value="P:protein secretion by the type II secretion system"/>
    <property type="evidence" value="ECO:0007669"/>
    <property type="project" value="InterPro"/>
</dbReference>
<dbReference type="SUPFAM" id="SSF54523">
    <property type="entry name" value="Pili subunits"/>
    <property type="match status" value="1"/>
</dbReference>
<dbReference type="KEGG" id="nsg:H3L94_10495"/>
<dbReference type="GO" id="GO:0015627">
    <property type="term" value="C:type II protein secretion system complex"/>
    <property type="evidence" value="ECO:0007669"/>
    <property type="project" value="InterPro"/>
</dbReference>
<sequence length="125" mass="14226">MRGFTLIELMITIVILAILASMAYPSYDSFVRKARMEEAKSSIMTTAKEMERYYSRNRTFTNAPDPADTDYFDIAFAASSPQDSSYEIIATPKANHVREDKAISYNSIGILVRCDKATMRNCEHY</sequence>
<evidence type="ECO:0000256" key="3">
    <source>
        <dbReference type="SAM" id="Phobius"/>
    </source>
</evidence>
<feature type="transmembrane region" description="Helical" evidence="3">
    <location>
        <begin position="6"/>
        <end position="27"/>
    </location>
</feature>
<dbReference type="PANTHER" id="PTHR30093:SF47">
    <property type="entry name" value="TYPE IV PILUS NON-CORE MINOR PILIN PILE"/>
    <property type="match status" value="1"/>
</dbReference>
<dbReference type="InterPro" id="IPR045584">
    <property type="entry name" value="Pilin-like"/>
</dbReference>
<dbReference type="InterPro" id="IPR031982">
    <property type="entry name" value="PilE-like"/>
</dbReference>
<keyword evidence="3" id="KW-0812">Transmembrane</keyword>
<dbReference type="PRINTS" id="PR00813">
    <property type="entry name" value="BCTERIALGSPG"/>
</dbReference>
<dbReference type="Gene3D" id="3.30.700.10">
    <property type="entry name" value="Glycoprotein, Type 4 Pilin"/>
    <property type="match status" value="1"/>
</dbReference>
<evidence type="ECO:0000256" key="2">
    <source>
        <dbReference type="ARBA" id="ARBA00022481"/>
    </source>
</evidence>
<keyword evidence="3" id="KW-1133">Transmembrane helix</keyword>
<proteinExistence type="predicted"/>
<dbReference type="InterPro" id="IPR012902">
    <property type="entry name" value="N_methyl_site"/>
</dbReference>